<accession>A0A8R1V113</accession>
<organism evidence="1 2">
    <name type="scientific">Pristionchus pacificus</name>
    <name type="common">Parasitic nematode worm</name>
    <dbReference type="NCBI Taxonomy" id="54126"/>
    <lineage>
        <taxon>Eukaryota</taxon>
        <taxon>Metazoa</taxon>
        <taxon>Ecdysozoa</taxon>
        <taxon>Nematoda</taxon>
        <taxon>Chromadorea</taxon>
        <taxon>Rhabditida</taxon>
        <taxon>Rhabditina</taxon>
        <taxon>Diplogasteromorpha</taxon>
        <taxon>Diplogasteroidea</taxon>
        <taxon>Neodiplogasteridae</taxon>
        <taxon>Pristionchus</taxon>
    </lineage>
</organism>
<dbReference type="AlphaFoldDB" id="A0A2A6B7D6"/>
<keyword evidence="2" id="KW-1185">Reference proteome</keyword>
<sequence>MREILRECFTLRFSFQHQLVRGQVFSHIGRGRDERRGMTLLQTDAIEEGVPQFLGLEGNLDGTSLPSTIRWMTMVADLSIGERLLNHIRFRVLDEVGDQLLILLQCLSRCRFLCTSDDDSSLLLLCVLGLLIDGLHTRLVHVTGRARERIGHVGYTVEAYRTPVPPRAAVGRGVLRGVISRWAYQAMKMAHLVSIRLVIRIVMLRILWPINSHSYGDRFLLSGCVRFIFPFLISTGRVPLVRVLGSPLAVISCKL</sequence>
<dbReference type="EnsemblMetazoa" id="PPA43812.1">
    <property type="protein sequence ID" value="PPA43812.1"/>
    <property type="gene ID" value="WBGene00282181"/>
</dbReference>
<reference evidence="2" key="1">
    <citation type="journal article" date="2008" name="Nat. Genet.">
        <title>The Pristionchus pacificus genome provides a unique perspective on nematode lifestyle and parasitism.</title>
        <authorList>
            <person name="Dieterich C."/>
            <person name="Clifton S.W."/>
            <person name="Schuster L.N."/>
            <person name="Chinwalla A."/>
            <person name="Delehaunty K."/>
            <person name="Dinkelacker I."/>
            <person name="Fulton L."/>
            <person name="Fulton R."/>
            <person name="Godfrey J."/>
            <person name="Minx P."/>
            <person name="Mitreva M."/>
            <person name="Roeseler W."/>
            <person name="Tian H."/>
            <person name="Witte H."/>
            <person name="Yang S.P."/>
            <person name="Wilson R.K."/>
            <person name="Sommer R.J."/>
        </authorList>
    </citation>
    <scope>NUCLEOTIDE SEQUENCE [LARGE SCALE GENOMIC DNA]</scope>
    <source>
        <strain evidence="2">PS312</strain>
    </source>
</reference>
<evidence type="ECO:0000313" key="2">
    <source>
        <dbReference type="Proteomes" id="UP000005239"/>
    </source>
</evidence>
<protein>
    <submittedName>
        <fullName evidence="1">Uncharacterized protein</fullName>
    </submittedName>
</protein>
<gene>
    <name evidence="1" type="primary">WBGene00282181</name>
</gene>
<name>A0A2A6B7D6_PRIPA</name>
<proteinExistence type="predicted"/>
<accession>A0A2A6B7D6</accession>
<reference evidence="1" key="2">
    <citation type="submission" date="2022-06" db="UniProtKB">
        <authorList>
            <consortium name="EnsemblMetazoa"/>
        </authorList>
    </citation>
    <scope>IDENTIFICATION</scope>
    <source>
        <strain evidence="1">PS312</strain>
    </source>
</reference>
<dbReference type="Proteomes" id="UP000005239">
    <property type="component" value="Unassembled WGS sequence"/>
</dbReference>
<evidence type="ECO:0000313" key="1">
    <source>
        <dbReference type="EnsemblMetazoa" id="PPA43812.1"/>
    </source>
</evidence>